<dbReference type="EMBL" id="LNRQ01000006">
    <property type="protein sequence ID" value="KZM91132.1"/>
    <property type="molecule type" value="Genomic_DNA"/>
</dbReference>
<organism evidence="1">
    <name type="scientific">Daucus carota subsp. sativus</name>
    <name type="common">Carrot</name>
    <dbReference type="NCBI Taxonomy" id="79200"/>
    <lineage>
        <taxon>Eukaryota</taxon>
        <taxon>Viridiplantae</taxon>
        <taxon>Streptophyta</taxon>
        <taxon>Embryophyta</taxon>
        <taxon>Tracheophyta</taxon>
        <taxon>Spermatophyta</taxon>
        <taxon>Magnoliopsida</taxon>
        <taxon>eudicotyledons</taxon>
        <taxon>Gunneridae</taxon>
        <taxon>Pentapetalae</taxon>
        <taxon>asterids</taxon>
        <taxon>campanulids</taxon>
        <taxon>Apiales</taxon>
        <taxon>Apiaceae</taxon>
        <taxon>Apioideae</taxon>
        <taxon>Scandiceae</taxon>
        <taxon>Daucinae</taxon>
        <taxon>Daucus</taxon>
        <taxon>Daucus sect. Daucus</taxon>
    </lineage>
</organism>
<name>A0A161ZTG5_DAUCS</name>
<reference evidence="1" key="1">
    <citation type="journal article" date="2016" name="Nat. Genet.">
        <title>A high-quality carrot genome assembly provides new insights into carotenoid accumulation and asterid genome evolution.</title>
        <authorList>
            <person name="Iorizzo M."/>
            <person name="Ellison S."/>
            <person name="Senalik D."/>
            <person name="Zeng P."/>
            <person name="Satapoomin P."/>
            <person name="Huang J."/>
            <person name="Bowman M."/>
            <person name="Iovene M."/>
            <person name="Sanseverino W."/>
            <person name="Cavagnaro P."/>
            <person name="Yildiz M."/>
            <person name="Macko-Podgorni A."/>
            <person name="Moranska E."/>
            <person name="Grzebelus E."/>
            <person name="Grzebelus D."/>
            <person name="Ashrafi H."/>
            <person name="Zheng Z."/>
            <person name="Cheng S."/>
            <person name="Spooner D."/>
            <person name="Van Deynze A."/>
            <person name="Simon P."/>
        </authorList>
    </citation>
    <scope>NUCLEOTIDE SEQUENCE [LARGE SCALE GENOMIC DNA]</scope>
    <source>
        <tissue evidence="1">Leaf</tissue>
    </source>
</reference>
<accession>A0A161ZTG5</accession>
<dbReference type="InterPro" id="IPR012866">
    <property type="entry name" value="DUF1644"/>
</dbReference>
<reference evidence="2" key="2">
    <citation type="submission" date="2022-03" db="EMBL/GenBank/DDBJ databases">
        <title>Draft title - Genomic analysis of global carrot germplasm unveils the trajectory of domestication and the origin of high carotenoid orange carrot.</title>
        <authorList>
            <person name="Iorizzo M."/>
            <person name="Ellison S."/>
            <person name="Senalik D."/>
            <person name="Macko-Podgorni A."/>
            <person name="Grzebelus D."/>
            <person name="Bostan H."/>
            <person name="Rolling W."/>
            <person name="Curaba J."/>
            <person name="Simon P."/>
        </authorList>
    </citation>
    <scope>NUCLEOTIDE SEQUENCE</scope>
    <source>
        <tissue evidence="2">Leaf</tissue>
    </source>
</reference>
<dbReference type="Proteomes" id="UP000077755">
    <property type="component" value="Chromosome 6"/>
</dbReference>
<dbReference type="AlphaFoldDB" id="A0A161ZTG5"/>
<dbReference type="PANTHER" id="PTHR31197">
    <property type="entry name" value="OS01G0612600 PROTEIN"/>
    <property type="match status" value="1"/>
</dbReference>
<dbReference type="Gramene" id="KZM91132">
    <property type="protein sequence ID" value="KZM91132"/>
    <property type="gene ID" value="DCAR_021503"/>
</dbReference>
<dbReference type="STRING" id="79200.A0A161ZTG5"/>
<dbReference type="EMBL" id="CP093348">
    <property type="protein sequence ID" value="WOH05340.1"/>
    <property type="molecule type" value="Genomic_DNA"/>
</dbReference>
<dbReference type="OMA" id="MRRHERY"/>
<gene>
    <name evidence="1" type="ORF">DCAR_021503</name>
    <name evidence="2" type="ORF">DCAR_0624756</name>
</gene>
<protein>
    <submittedName>
        <fullName evidence="1">Uncharacterized protein</fullName>
    </submittedName>
</protein>
<sequence>MAKGIRGRRRIASRQFRATPYPLSKRDVSDSLTEKKCTHGTEHMKDWEDATCSVCMEYPHNAVLLLCSSHDKGCRAYMCGTSCRYSNCLDQYKKAYTKVNSRDLNQPLHGATEDTTSFVSQPVSSGPVANQGEITELVCPLCRGQVKGWTIVEAARKYLNSKKRTCMEEKCLYVGTYKELKKHVKSEHPSARPREVDPAHEQKWRRFEREREREDVISTVTSLVPGSVVFGDYVIERTPHGFDTSDDEEEEGFPGLGRNMEDFDVNLVNVFLLFQTLGRTGGNVGSFDGLRRQGEEVQEDGDTDDLGHDHGTSLMNRLRRQGRTVLSRSGRRRRRREASVEHL</sequence>
<proteinExistence type="predicted"/>
<evidence type="ECO:0000313" key="1">
    <source>
        <dbReference type="EMBL" id="KZM91132.1"/>
    </source>
</evidence>
<evidence type="ECO:0000313" key="2">
    <source>
        <dbReference type="EMBL" id="WOH05340.1"/>
    </source>
</evidence>
<keyword evidence="3" id="KW-1185">Reference proteome</keyword>
<dbReference type="OrthoDB" id="1921166at2759"/>
<dbReference type="KEGG" id="dcr:108224492"/>
<dbReference type="Pfam" id="PF07800">
    <property type="entry name" value="DUF1644"/>
    <property type="match status" value="1"/>
</dbReference>
<evidence type="ECO:0000313" key="3">
    <source>
        <dbReference type="Proteomes" id="UP000077755"/>
    </source>
</evidence>
<dbReference type="PANTHER" id="PTHR31197:SF12">
    <property type="entry name" value="OS02G0770600 PROTEIN"/>
    <property type="match status" value="1"/>
</dbReference>